<dbReference type="InterPro" id="IPR058647">
    <property type="entry name" value="BSH_CzcB-like"/>
</dbReference>
<feature type="domain" description="Multidrug resistance protein MdtA-like beta-barrel" evidence="4">
    <location>
        <begin position="210"/>
        <end position="289"/>
    </location>
</feature>
<keyword evidence="8" id="KW-1185">Reference proteome</keyword>
<dbReference type="AlphaFoldDB" id="A0A4R5DVY4"/>
<dbReference type="Gene3D" id="1.10.287.470">
    <property type="entry name" value="Helix hairpin bin"/>
    <property type="match status" value="1"/>
</dbReference>
<feature type="coiled-coil region" evidence="2">
    <location>
        <begin position="139"/>
        <end position="166"/>
    </location>
</feature>
<dbReference type="NCBIfam" id="TIGR01730">
    <property type="entry name" value="RND_mfp"/>
    <property type="match status" value="1"/>
</dbReference>
<dbReference type="GO" id="GO:0046677">
    <property type="term" value="P:response to antibiotic"/>
    <property type="evidence" value="ECO:0007669"/>
    <property type="project" value="TreeGrafter"/>
</dbReference>
<evidence type="ECO:0000313" key="7">
    <source>
        <dbReference type="EMBL" id="TDE18027.1"/>
    </source>
</evidence>
<name>A0A4R5DVY4_9BACT</name>
<dbReference type="EMBL" id="SMFL01000001">
    <property type="protein sequence ID" value="TDE18027.1"/>
    <property type="molecule type" value="Genomic_DNA"/>
</dbReference>
<dbReference type="InterPro" id="IPR058627">
    <property type="entry name" value="MdtA-like_C"/>
</dbReference>
<protein>
    <submittedName>
        <fullName evidence="7">Efflux RND transporter periplasmic adaptor subunit</fullName>
    </submittedName>
</protein>
<dbReference type="PANTHER" id="PTHR30158:SF23">
    <property type="entry name" value="MULTIDRUG RESISTANCE PROTEIN MEXA"/>
    <property type="match status" value="1"/>
</dbReference>
<dbReference type="PANTHER" id="PTHR30158">
    <property type="entry name" value="ACRA/E-RELATED COMPONENT OF DRUG EFFLUX TRANSPORTER"/>
    <property type="match status" value="1"/>
</dbReference>
<dbReference type="OrthoDB" id="9801814at2"/>
<evidence type="ECO:0000259" key="4">
    <source>
        <dbReference type="Pfam" id="PF25944"/>
    </source>
</evidence>
<evidence type="ECO:0000256" key="1">
    <source>
        <dbReference type="ARBA" id="ARBA00009477"/>
    </source>
</evidence>
<evidence type="ECO:0000256" key="2">
    <source>
        <dbReference type="SAM" id="Coils"/>
    </source>
</evidence>
<dbReference type="Pfam" id="PF25967">
    <property type="entry name" value="RND-MFP_C"/>
    <property type="match status" value="1"/>
</dbReference>
<keyword evidence="2" id="KW-0175">Coiled coil</keyword>
<dbReference type="Pfam" id="PF25944">
    <property type="entry name" value="Beta-barrel_RND"/>
    <property type="match status" value="1"/>
</dbReference>
<dbReference type="Gene3D" id="2.40.50.100">
    <property type="match status" value="1"/>
</dbReference>
<gene>
    <name evidence="7" type="ORF">E0F88_00270</name>
</gene>
<evidence type="ECO:0000259" key="5">
    <source>
        <dbReference type="Pfam" id="PF25967"/>
    </source>
</evidence>
<evidence type="ECO:0000313" key="8">
    <source>
        <dbReference type="Proteomes" id="UP000294850"/>
    </source>
</evidence>
<dbReference type="GO" id="GO:0005886">
    <property type="term" value="C:plasma membrane"/>
    <property type="evidence" value="ECO:0007669"/>
    <property type="project" value="TreeGrafter"/>
</dbReference>
<dbReference type="InterPro" id="IPR058626">
    <property type="entry name" value="MdtA-like_b-barrel"/>
</dbReference>
<evidence type="ECO:0000256" key="3">
    <source>
        <dbReference type="SAM" id="SignalP"/>
    </source>
</evidence>
<feature type="domain" description="Multidrug resistance protein MdtA-like C-terminal permuted SH3" evidence="5">
    <location>
        <begin position="293"/>
        <end position="353"/>
    </location>
</feature>
<dbReference type="SUPFAM" id="SSF111369">
    <property type="entry name" value="HlyD-like secretion proteins"/>
    <property type="match status" value="1"/>
</dbReference>
<comment type="caution">
    <text evidence="7">The sequence shown here is derived from an EMBL/GenBank/DDBJ whole genome shotgun (WGS) entry which is preliminary data.</text>
</comment>
<evidence type="ECO:0000259" key="6">
    <source>
        <dbReference type="Pfam" id="PF25973"/>
    </source>
</evidence>
<keyword evidence="3" id="KW-0732">Signal</keyword>
<dbReference type="GO" id="GO:0030313">
    <property type="term" value="C:cell envelope"/>
    <property type="evidence" value="ECO:0007669"/>
    <property type="project" value="UniProtKB-SubCell"/>
</dbReference>
<dbReference type="Gene3D" id="2.40.420.20">
    <property type="match status" value="1"/>
</dbReference>
<dbReference type="Gene3D" id="2.40.30.170">
    <property type="match status" value="1"/>
</dbReference>
<sequence>MKNFIWPVLMAMVSIISGCATNGNEISDAGDSLRVIPVMELRTQETTLHREYVGDIRAVKNVEIYARVKGYLEQVYVDEGKEVKKGQILFRINSEEYASNLAKANANLQSAIAGSKGAELELKRVHLLVDKNVISKTEVDVAQAKLNAANARIDEAKSERSNAAIHLARTQIRAPFDGMIDRIQYKAGSLIGEGTLLTTLSDTKKVFAYFNVSENEYLEYVRSRGKTSQKNVVVELELADGSYFKHKGIVETMEGAFDEGTGSIAFRARFPNPEKLLKHGSTGTIRLTNTVDNAVLIPQKAAFEIQDKSFVYIVDKNNKISSRSFTPGSRFGNYYVVKSGLQAGDKIVYEGIQGLKDGATISPKLVKMDNSKPAANKTQLSAR</sequence>
<dbReference type="RefSeq" id="WP_131955540.1">
    <property type="nucleotide sequence ID" value="NZ_SMFL01000001.1"/>
</dbReference>
<comment type="similarity">
    <text evidence="1">Belongs to the membrane fusion protein (MFP) (TC 8.A.1) family.</text>
</comment>
<reference evidence="7 8" key="1">
    <citation type="submission" date="2019-03" db="EMBL/GenBank/DDBJ databases">
        <title>Dyadobacter AR-3-6 sp. nov., isolated from arctic soil.</title>
        <authorList>
            <person name="Chaudhary D.K."/>
        </authorList>
    </citation>
    <scope>NUCLEOTIDE SEQUENCE [LARGE SCALE GENOMIC DNA]</scope>
    <source>
        <strain evidence="7 8">AR-3-6</strain>
    </source>
</reference>
<dbReference type="PROSITE" id="PS51257">
    <property type="entry name" value="PROKAR_LIPOPROTEIN"/>
    <property type="match status" value="1"/>
</dbReference>
<accession>A0A4R5DVY4</accession>
<dbReference type="InterPro" id="IPR006143">
    <property type="entry name" value="RND_pump_MFP"/>
</dbReference>
<feature type="domain" description="CzcB-like barrel-sandwich hybrid" evidence="6">
    <location>
        <begin position="62"/>
        <end position="202"/>
    </location>
</feature>
<feature type="signal peptide" evidence="3">
    <location>
        <begin position="1"/>
        <end position="22"/>
    </location>
</feature>
<dbReference type="GO" id="GO:0022857">
    <property type="term" value="F:transmembrane transporter activity"/>
    <property type="evidence" value="ECO:0007669"/>
    <property type="project" value="InterPro"/>
</dbReference>
<proteinExistence type="inferred from homology"/>
<dbReference type="Pfam" id="PF25973">
    <property type="entry name" value="BSH_CzcB"/>
    <property type="match status" value="1"/>
</dbReference>
<organism evidence="7 8">
    <name type="scientific">Dyadobacter psychrotolerans</name>
    <dbReference type="NCBI Taxonomy" id="2541721"/>
    <lineage>
        <taxon>Bacteria</taxon>
        <taxon>Pseudomonadati</taxon>
        <taxon>Bacteroidota</taxon>
        <taxon>Cytophagia</taxon>
        <taxon>Cytophagales</taxon>
        <taxon>Spirosomataceae</taxon>
        <taxon>Dyadobacter</taxon>
    </lineage>
</organism>
<dbReference type="Proteomes" id="UP000294850">
    <property type="component" value="Unassembled WGS sequence"/>
</dbReference>
<feature type="chain" id="PRO_5020242105" evidence="3">
    <location>
        <begin position="23"/>
        <end position="383"/>
    </location>
</feature>